<accession>A0A919RLC3</accession>
<dbReference type="InterPro" id="IPR052016">
    <property type="entry name" value="Bact_Sigma-Reg"/>
</dbReference>
<keyword evidence="5" id="KW-1185">Reference proteome</keyword>
<dbReference type="InterPro" id="IPR001932">
    <property type="entry name" value="PPM-type_phosphatase-like_dom"/>
</dbReference>
<protein>
    <recommendedName>
        <fullName evidence="3">PAS domain-containing protein</fullName>
    </recommendedName>
</protein>
<dbReference type="SUPFAM" id="SSF55785">
    <property type="entry name" value="PYP-like sensor domain (PAS domain)"/>
    <property type="match status" value="1"/>
</dbReference>
<dbReference type="CDD" id="cd00130">
    <property type="entry name" value="PAS"/>
    <property type="match status" value="1"/>
</dbReference>
<dbReference type="GO" id="GO:0016791">
    <property type="term" value="F:phosphatase activity"/>
    <property type="evidence" value="ECO:0007669"/>
    <property type="project" value="TreeGrafter"/>
</dbReference>
<keyword evidence="2" id="KW-0175">Coiled coil</keyword>
<dbReference type="Proteomes" id="UP000606172">
    <property type="component" value="Unassembled WGS sequence"/>
</dbReference>
<evidence type="ECO:0000256" key="2">
    <source>
        <dbReference type="SAM" id="Coils"/>
    </source>
</evidence>
<proteinExistence type="predicted"/>
<dbReference type="Gene3D" id="3.60.40.10">
    <property type="entry name" value="PPM-type phosphatase domain"/>
    <property type="match status" value="1"/>
</dbReference>
<dbReference type="InterPro" id="IPR036457">
    <property type="entry name" value="PPM-type-like_dom_sf"/>
</dbReference>
<dbReference type="RefSeq" id="WP_239129240.1">
    <property type="nucleotide sequence ID" value="NZ_BOOW01000028.1"/>
</dbReference>
<dbReference type="PANTHER" id="PTHR43156">
    <property type="entry name" value="STAGE II SPORULATION PROTEIN E-RELATED"/>
    <property type="match status" value="1"/>
</dbReference>
<keyword evidence="1" id="KW-0378">Hydrolase</keyword>
<evidence type="ECO:0000256" key="1">
    <source>
        <dbReference type="ARBA" id="ARBA00022801"/>
    </source>
</evidence>
<dbReference type="Pfam" id="PF13426">
    <property type="entry name" value="PAS_9"/>
    <property type="match status" value="1"/>
</dbReference>
<sequence>MSARGQEAGSPTPGEGGGERALFSALLEDSAEDLYENAPCGYLSTLLDGQIAKINNTLLGWLGYTRDELVGLRTFSDLLTVGGRLYHETHFAPLLMMQGEVGGVALELRTAAGERLPVLVTSTIKYGADRQPQLIRTTIFDASDRRAYEQELLRARQEADRERDRLQRLVATLQHSLLPSSLPEVDGLQSAAYYHIASRDEVGGDFYDLFPLSRERWGFFLGDVCGKGAAAAAVTSLIRYTLRAAAVYDPDPVTVLETLNTVMQHEYRGDDPRYCTAIFGILTRDGDGFTIDLAGGGHPPCLLLRADGTADFQHTPNGMLIGMLSPAVFTATTIRLAPGDTLLLYTDGLIEARTTGALNAEVDDDRYGDEALHAFARALAPTTAQQAVAALADLLRGFGAGLDDDTALLALHVPVTERPAERGAP</sequence>
<evidence type="ECO:0000313" key="5">
    <source>
        <dbReference type="Proteomes" id="UP000606172"/>
    </source>
</evidence>
<feature type="domain" description="PAS" evidence="3">
    <location>
        <begin position="27"/>
        <end position="79"/>
    </location>
</feature>
<reference evidence="4" key="1">
    <citation type="submission" date="2021-01" db="EMBL/GenBank/DDBJ databases">
        <title>Whole genome shotgun sequence of Sinosporangium siamense NBRC 109515.</title>
        <authorList>
            <person name="Komaki H."/>
            <person name="Tamura T."/>
        </authorList>
    </citation>
    <scope>NUCLEOTIDE SEQUENCE</scope>
    <source>
        <strain evidence="4">NBRC 109515</strain>
    </source>
</reference>
<comment type="caution">
    <text evidence="4">The sequence shown here is derived from an EMBL/GenBank/DDBJ whole genome shotgun (WGS) entry which is preliminary data.</text>
</comment>
<dbReference type="SUPFAM" id="SSF81606">
    <property type="entry name" value="PP2C-like"/>
    <property type="match status" value="1"/>
</dbReference>
<dbReference type="Pfam" id="PF07228">
    <property type="entry name" value="SpoIIE"/>
    <property type="match status" value="1"/>
</dbReference>
<dbReference type="InterPro" id="IPR000014">
    <property type="entry name" value="PAS"/>
</dbReference>
<gene>
    <name evidence="4" type="ORF">Ssi02_42900</name>
</gene>
<dbReference type="PROSITE" id="PS50112">
    <property type="entry name" value="PAS"/>
    <property type="match status" value="1"/>
</dbReference>
<dbReference type="PANTHER" id="PTHR43156:SF2">
    <property type="entry name" value="STAGE II SPORULATION PROTEIN E"/>
    <property type="match status" value="1"/>
</dbReference>
<organism evidence="4 5">
    <name type="scientific">Sinosporangium siamense</name>
    <dbReference type="NCBI Taxonomy" id="1367973"/>
    <lineage>
        <taxon>Bacteria</taxon>
        <taxon>Bacillati</taxon>
        <taxon>Actinomycetota</taxon>
        <taxon>Actinomycetes</taxon>
        <taxon>Streptosporangiales</taxon>
        <taxon>Streptosporangiaceae</taxon>
        <taxon>Sinosporangium</taxon>
    </lineage>
</organism>
<dbReference type="Gene3D" id="3.30.450.20">
    <property type="entry name" value="PAS domain"/>
    <property type="match status" value="1"/>
</dbReference>
<dbReference type="AlphaFoldDB" id="A0A919RLC3"/>
<feature type="coiled-coil region" evidence="2">
    <location>
        <begin position="145"/>
        <end position="176"/>
    </location>
</feature>
<dbReference type="InterPro" id="IPR035965">
    <property type="entry name" value="PAS-like_dom_sf"/>
</dbReference>
<evidence type="ECO:0000313" key="4">
    <source>
        <dbReference type="EMBL" id="GII94059.1"/>
    </source>
</evidence>
<dbReference type="EMBL" id="BOOW01000028">
    <property type="protein sequence ID" value="GII94059.1"/>
    <property type="molecule type" value="Genomic_DNA"/>
</dbReference>
<dbReference type="SMART" id="SM00331">
    <property type="entry name" value="PP2C_SIG"/>
    <property type="match status" value="1"/>
</dbReference>
<evidence type="ECO:0000259" key="3">
    <source>
        <dbReference type="PROSITE" id="PS50112"/>
    </source>
</evidence>
<dbReference type="NCBIfam" id="TIGR00229">
    <property type="entry name" value="sensory_box"/>
    <property type="match status" value="1"/>
</dbReference>
<name>A0A919RLC3_9ACTN</name>